<gene>
    <name evidence="2" type="ORF">HKW66_Vig0016670</name>
    <name evidence="3" type="ORF">LR48_Vigan11g083400</name>
</gene>
<evidence type="ECO:0000313" key="2">
    <source>
        <dbReference type="EMBL" id="KAG2411002.1"/>
    </source>
</evidence>
<dbReference type="KEGG" id="var:108346558"/>
<sequence>MYRSFLKCDDPKGVVGCGTIRKYRTRSHKGKDKTKMQKTSDIMETSLINKRYKEEKKVAKECDGNLVGPSSLQLTKVSEEDHSLTNMLDSWSRDIICEGKSEDIAKGILKGALGLQDSLSMLRKLQEEAAQHTAPFGRKQTEKSERDRIDGNKIGIRQANPLGEQSNTKGFQRSQLSAGGSSSNCKEELKKVIKESLVRQNMFPKTSDGFNSGSETFHISTSQCFGVKNDSLSDPSLSVIASRIEKGPSLVFKLMGLEEGPSKSFPAAKQKLVGGEIDKSKIRNNDSSTAEKVNPELKVVRETLETTHFKGIFKENFVKDSKLHVHHHFNDTSSKQFVDLSHISSTEPQCTIYQQSEKSAYIPVLPKELTKLRREILSSKTIKHRKGSSSTNMGKEMEKGIRKRLKKEGGPKFLKEVTKVDAKGNSPVEEYAGKVKLYCHIGHTSHVNETIDRKWKVRPISRKQTEKDISQPTIVAEHQYKREIPSTKLRKLKSGSRIDKNEISCLKSRGSNNISTKKTTNSKDVKVENKKVNSVVDSLTGRKNQMKKQSPVAEPELANLTVAQTRQIEKKKNYPEIRISTRLEDELLMVCEADAFINKIGEKCKMRKSSSGDEVITLLKSEHRNDDINAYSIDGDREGTELKHFLLTSPSFIGHAKKLFNLDVDRHNTLEKDETIYSITNMRLYLDCAYELTERKSLQDSEVVRSLLLACGGNSRLRISLCKLVEEICDGIENLKFYREDYDCREEDFAYNDTFAMMEKDMKCKREINGMWETGWRTGFCADEAQLVVNKIESLLISGLIEDLVINLLA</sequence>
<organism evidence="3 4">
    <name type="scientific">Phaseolus angularis</name>
    <name type="common">Azuki bean</name>
    <name type="synonym">Vigna angularis</name>
    <dbReference type="NCBI Taxonomy" id="3914"/>
    <lineage>
        <taxon>Eukaryota</taxon>
        <taxon>Viridiplantae</taxon>
        <taxon>Streptophyta</taxon>
        <taxon>Embryophyta</taxon>
        <taxon>Tracheophyta</taxon>
        <taxon>Spermatophyta</taxon>
        <taxon>Magnoliopsida</taxon>
        <taxon>eudicotyledons</taxon>
        <taxon>Gunneridae</taxon>
        <taxon>Pentapetalae</taxon>
        <taxon>rosids</taxon>
        <taxon>fabids</taxon>
        <taxon>Fabales</taxon>
        <taxon>Fabaceae</taxon>
        <taxon>Papilionoideae</taxon>
        <taxon>50 kb inversion clade</taxon>
        <taxon>NPAAA clade</taxon>
        <taxon>indigoferoid/millettioid clade</taxon>
        <taxon>Phaseoleae</taxon>
        <taxon>Vigna</taxon>
    </lineage>
</organism>
<evidence type="ECO:0000313" key="5">
    <source>
        <dbReference type="Proteomes" id="UP000743370"/>
    </source>
</evidence>
<dbReference type="Proteomes" id="UP000053144">
    <property type="component" value="Chromosome 11"/>
</dbReference>
<dbReference type="EMBL" id="JABFOF010000001">
    <property type="protein sequence ID" value="KAG2411002.1"/>
    <property type="molecule type" value="Genomic_DNA"/>
</dbReference>
<feature type="region of interest" description="Disordered" evidence="1">
    <location>
        <begin position="129"/>
        <end position="183"/>
    </location>
</feature>
<dbReference type="OrthoDB" id="1079501at2759"/>
<reference evidence="2 5" key="3">
    <citation type="submission" date="2020-05" db="EMBL/GenBank/DDBJ databases">
        <title>Vigna angularis (adzuki bean) Var. LongXiaoDou No. 4 denovo assembly.</title>
        <authorList>
            <person name="Xiang H."/>
        </authorList>
    </citation>
    <scope>NUCLEOTIDE SEQUENCE [LARGE SCALE GENOMIC DNA]</scope>
    <source>
        <tissue evidence="2">Leaf</tissue>
    </source>
</reference>
<dbReference type="PANTHER" id="PTHR34282">
    <property type="entry name" value="OS01G0228800 PROTEIN-RELATED"/>
    <property type="match status" value="1"/>
</dbReference>
<dbReference type="Proteomes" id="UP000743370">
    <property type="component" value="Unassembled WGS sequence"/>
</dbReference>
<dbReference type="Gramene" id="KOM57801">
    <property type="protein sequence ID" value="KOM57801"/>
    <property type="gene ID" value="LR48_Vigan11g083400"/>
</dbReference>
<evidence type="ECO:0000313" key="3">
    <source>
        <dbReference type="EMBL" id="KOM57801.1"/>
    </source>
</evidence>
<protein>
    <recommendedName>
        <fullName evidence="6">DUF4378 domain-containing protein</fullName>
    </recommendedName>
</protein>
<feature type="compositionally biased region" description="Basic and acidic residues" evidence="1">
    <location>
        <begin position="139"/>
        <end position="151"/>
    </location>
</feature>
<reference evidence="3" key="2">
    <citation type="submission" date="2015-02" db="EMBL/GenBank/DDBJ databases">
        <authorList>
            <person name="Chooi Y.-H."/>
        </authorList>
    </citation>
    <scope>NUCLEOTIDE SEQUENCE</scope>
    <source>
        <tissue evidence="3">Seedling</tissue>
    </source>
</reference>
<evidence type="ECO:0000256" key="1">
    <source>
        <dbReference type="SAM" id="MobiDB-lite"/>
    </source>
</evidence>
<proteinExistence type="predicted"/>
<dbReference type="PANTHER" id="PTHR34282:SF2">
    <property type="entry name" value="DUF3741 DOMAIN-CONTAINING PROTEIN"/>
    <property type="match status" value="1"/>
</dbReference>
<name>A0A0L9VRT6_PHAAN</name>
<feature type="compositionally biased region" description="Polar residues" evidence="1">
    <location>
        <begin position="163"/>
        <end position="183"/>
    </location>
</feature>
<evidence type="ECO:0000313" key="4">
    <source>
        <dbReference type="Proteomes" id="UP000053144"/>
    </source>
</evidence>
<dbReference type="EMBL" id="CM003381">
    <property type="protein sequence ID" value="KOM57801.1"/>
    <property type="molecule type" value="Genomic_DNA"/>
</dbReference>
<accession>A0A0L9VRT6</accession>
<evidence type="ECO:0008006" key="6">
    <source>
        <dbReference type="Google" id="ProtNLM"/>
    </source>
</evidence>
<reference evidence="4" key="1">
    <citation type="journal article" date="2015" name="Proc. Natl. Acad. Sci. U.S.A.">
        <title>Genome sequencing of adzuki bean (Vigna angularis) provides insight into high starch and low fat accumulation and domestication.</title>
        <authorList>
            <person name="Yang K."/>
            <person name="Tian Z."/>
            <person name="Chen C."/>
            <person name="Luo L."/>
            <person name="Zhao B."/>
            <person name="Wang Z."/>
            <person name="Yu L."/>
            <person name="Li Y."/>
            <person name="Sun Y."/>
            <person name="Li W."/>
            <person name="Chen Y."/>
            <person name="Li Y."/>
            <person name="Zhang Y."/>
            <person name="Ai D."/>
            <person name="Zhao J."/>
            <person name="Shang C."/>
            <person name="Ma Y."/>
            <person name="Wu B."/>
            <person name="Wang M."/>
            <person name="Gao L."/>
            <person name="Sun D."/>
            <person name="Zhang P."/>
            <person name="Guo F."/>
            <person name="Wang W."/>
            <person name="Li Y."/>
            <person name="Wang J."/>
            <person name="Varshney R.K."/>
            <person name="Wang J."/>
            <person name="Ling H.Q."/>
            <person name="Wan P."/>
        </authorList>
    </citation>
    <scope>NUCLEOTIDE SEQUENCE</scope>
    <source>
        <strain evidence="4">cv. Jingnong 6</strain>
    </source>
</reference>
<dbReference type="OMA" id="EMSGCGK"/>
<dbReference type="AlphaFoldDB" id="A0A0L9VRT6"/>